<proteinExistence type="predicted"/>
<dbReference type="Proteomes" id="UP000002572">
    <property type="component" value="Chromosome"/>
</dbReference>
<dbReference type="InterPro" id="IPR019294">
    <property type="entry name" value="Translation_reg_Com"/>
</dbReference>
<dbReference type="HOGENOM" id="CLU_2805451_0_0_0"/>
<evidence type="ECO:0000313" key="2">
    <source>
        <dbReference type="Proteomes" id="UP000002572"/>
    </source>
</evidence>
<dbReference type="eggNOG" id="COG4416">
    <property type="taxonomic scope" value="Bacteria"/>
</dbReference>
<reference evidence="1 2" key="1">
    <citation type="submission" date="2010-12" db="EMBL/GenBank/DDBJ databases">
        <title>Complete sequence of Desulfurispirillum indicum S5.</title>
        <authorList>
            <consortium name="US DOE Joint Genome Institute"/>
            <person name="Lucas S."/>
            <person name="Copeland A."/>
            <person name="Lapidus A."/>
            <person name="Cheng J.-F."/>
            <person name="Goodwin L."/>
            <person name="Pitluck S."/>
            <person name="Chertkov O."/>
            <person name="Held B."/>
            <person name="Detter J.C."/>
            <person name="Han C."/>
            <person name="Tapia R."/>
            <person name="Land M."/>
            <person name="Hauser L."/>
            <person name="Kyrpides N."/>
            <person name="Ivanova N."/>
            <person name="Mikhailova N."/>
            <person name="Haggblom M."/>
            <person name="Rauschenbach I."/>
            <person name="Bini E."/>
            <person name="Woyke T."/>
        </authorList>
    </citation>
    <scope>NUCLEOTIDE SEQUENCE [LARGE SCALE GENOMIC DNA]</scope>
    <source>
        <strain evidence="2">ATCC BAA-1389 / DSM 22839 / S5</strain>
    </source>
</reference>
<evidence type="ECO:0000313" key="1">
    <source>
        <dbReference type="EMBL" id="ADU66746.1"/>
    </source>
</evidence>
<accession>E6W2J6</accession>
<dbReference type="EMBL" id="CP002432">
    <property type="protein sequence ID" value="ADU66746.1"/>
    <property type="molecule type" value="Genomic_DNA"/>
</dbReference>
<evidence type="ECO:0008006" key="3">
    <source>
        <dbReference type="Google" id="ProtNLM"/>
    </source>
</evidence>
<sequence>MFPHQETSPCRCGRAADAALPEVRCKRCKRLLFKGYVVEVEMKCPKCGAIQRFDYAYQCRERHPDPS</sequence>
<dbReference type="InParanoid" id="E6W2J6"/>
<dbReference type="KEGG" id="din:Selin_2026"/>
<dbReference type="OrthoDB" id="2066462at2"/>
<gene>
    <name evidence="1" type="ordered locus">Selin_2026</name>
</gene>
<organism evidence="1 2">
    <name type="scientific">Desulfurispirillum indicum (strain ATCC BAA-1389 / DSM 22839 / S5)</name>
    <dbReference type="NCBI Taxonomy" id="653733"/>
    <lineage>
        <taxon>Bacteria</taxon>
        <taxon>Pseudomonadati</taxon>
        <taxon>Chrysiogenota</taxon>
        <taxon>Chrysiogenia</taxon>
        <taxon>Chrysiogenales</taxon>
        <taxon>Chrysiogenaceae</taxon>
        <taxon>Desulfurispirillum</taxon>
    </lineage>
</organism>
<dbReference type="Pfam" id="PF10122">
    <property type="entry name" value="Zn_ribbon_Com"/>
    <property type="match status" value="1"/>
</dbReference>
<name>E6W2J6_DESIS</name>
<protein>
    <recommendedName>
        <fullName evidence="3">Com family DNA-binding transcriptional regulator</fullName>
    </recommendedName>
</protein>
<dbReference type="STRING" id="653733.Selin_2026"/>
<dbReference type="AlphaFoldDB" id="E6W2J6"/>
<keyword evidence="2" id="KW-1185">Reference proteome</keyword>